<accession>C1F6U7</accession>
<dbReference type="InParanoid" id="C1F6U7"/>
<dbReference type="KEGG" id="aca:ACP_3416"/>
<dbReference type="Proteomes" id="UP000002207">
    <property type="component" value="Chromosome"/>
</dbReference>
<evidence type="ECO:0000313" key="1">
    <source>
        <dbReference type="EMBL" id="ACO32146.1"/>
    </source>
</evidence>
<dbReference type="SUPFAM" id="SSF53686">
    <property type="entry name" value="Tryptophan synthase beta subunit-like PLP-dependent enzymes"/>
    <property type="match status" value="1"/>
</dbReference>
<organism evidence="1 2">
    <name type="scientific">Acidobacterium capsulatum (strain ATCC 51196 / DSM 11244 / BCRC 80197 / JCM 7670 / NBRC 15755 / NCIMB 13165 / 161)</name>
    <dbReference type="NCBI Taxonomy" id="240015"/>
    <lineage>
        <taxon>Bacteria</taxon>
        <taxon>Pseudomonadati</taxon>
        <taxon>Acidobacteriota</taxon>
        <taxon>Terriglobia</taxon>
        <taxon>Terriglobales</taxon>
        <taxon>Acidobacteriaceae</taxon>
        <taxon>Acidobacterium</taxon>
    </lineage>
</organism>
<protein>
    <submittedName>
        <fullName evidence="1">Pyridoxal-phosphate dependent enzyme family protein</fullName>
    </submittedName>
</protein>
<dbReference type="HOGENOM" id="CLU_028142_4_1_0"/>
<dbReference type="InterPro" id="IPR036052">
    <property type="entry name" value="TrpB-like_PALP_sf"/>
</dbReference>
<proteinExistence type="predicted"/>
<dbReference type="Gene3D" id="3.40.50.1100">
    <property type="match status" value="1"/>
</dbReference>
<name>C1F6U7_ACIC5</name>
<gene>
    <name evidence="1" type="ordered locus">ACP_3416</name>
</gene>
<evidence type="ECO:0000313" key="2">
    <source>
        <dbReference type="Proteomes" id="UP000002207"/>
    </source>
</evidence>
<sequence>MLAAMETVSARPAPDAQSMTQWRYLQMAHAVAHPVTLGEGGTPLQTLRAGLLLKEEGLNPTGSVQDRVASILISAARAAGWMRVALGESGVQAGSMPSSIPNSMPGSMPDSLADALAVSVATYAAQAGLRSQVTLSAAASEVDFLRVAAVGADQAWPAKNGRAESGEGNIAAGDLARATQLAARALAMELAEQMRWKLPETLLAPGASPLEMLAYENAFAWLREQEWVSSPHTPRCVAIHIAPAMGGPGTGPARVAAEVLRKVSDAVGIVEEEHVRAAMEAWARKGWLLAPGAAAAAAYCEQHAALPGSTVIVNPRAALASAGEMARLLGIRRYPGRMPVGGIITPQ</sequence>
<reference evidence="1 2" key="1">
    <citation type="journal article" date="2009" name="Appl. Environ. Microbiol.">
        <title>Three genomes from the phylum Acidobacteria provide insight into the lifestyles of these microorganisms in soils.</title>
        <authorList>
            <person name="Ward N.L."/>
            <person name="Challacombe J.F."/>
            <person name="Janssen P.H."/>
            <person name="Henrissat B."/>
            <person name="Coutinho P.M."/>
            <person name="Wu M."/>
            <person name="Xie G."/>
            <person name="Haft D.H."/>
            <person name="Sait M."/>
            <person name="Badger J."/>
            <person name="Barabote R.D."/>
            <person name="Bradley B."/>
            <person name="Brettin T.S."/>
            <person name="Brinkac L.M."/>
            <person name="Bruce D."/>
            <person name="Creasy T."/>
            <person name="Daugherty S.C."/>
            <person name="Davidsen T.M."/>
            <person name="DeBoy R.T."/>
            <person name="Detter J.C."/>
            <person name="Dodson R.J."/>
            <person name="Durkin A.S."/>
            <person name="Ganapathy A."/>
            <person name="Gwinn-Giglio M."/>
            <person name="Han C.S."/>
            <person name="Khouri H."/>
            <person name="Kiss H."/>
            <person name="Kothari S.P."/>
            <person name="Madupu R."/>
            <person name="Nelson K.E."/>
            <person name="Nelson W.C."/>
            <person name="Paulsen I."/>
            <person name="Penn K."/>
            <person name="Ren Q."/>
            <person name="Rosovitz M.J."/>
            <person name="Selengut J.D."/>
            <person name="Shrivastava S."/>
            <person name="Sullivan S.A."/>
            <person name="Tapia R."/>
            <person name="Thompson L.S."/>
            <person name="Watkins K.L."/>
            <person name="Yang Q."/>
            <person name="Yu C."/>
            <person name="Zafar N."/>
            <person name="Zhou L."/>
            <person name="Kuske C.R."/>
        </authorList>
    </citation>
    <scope>NUCLEOTIDE SEQUENCE [LARGE SCALE GENOMIC DNA]</scope>
    <source>
        <strain evidence="2">ATCC 51196 / DSM 11244 / BCRC 80197 / JCM 7670 / NBRC 15755 / NCIMB 13165 / 161</strain>
    </source>
</reference>
<dbReference type="STRING" id="240015.ACP_3416"/>
<dbReference type="eggNOG" id="COG0498">
    <property type="taxonomic scope" value="Bacteria"/>
</dbReference>
<dbReference type="AlphaFoldDB" id="C1F6U7"/>
<dbReference type="EMBL" id="CP001472">
    <property type="protein sequence ID" value="ACO32146.1"/>
    <property type="molecule type" value="Genomic_DNA"/>
</dbReference>
<keyword evidence="2" id="KW-1185">Reference proteome</keyword>